<sequence length="93" mass="10381">MALRSDDRKLSFEILSRSMSLEEDEALFFYRSNSNPIKNGVVGFAIGGDDAASWVGDNEKEESGVEVSSTAKQPNGREREKKRRKKKKGEGIN</sequence>
<reference evidence="2" key="1">
    <citation type="submission" date="2018-02" db="EMBL/GenBank/DDBJ databases">
        <authorList>
            <person name="Cohen D.B."/>
            <person name="Kent A.D."/>
        </authorList>
    </citation>
    <scope>NUCLEOTIDE SEQUENCE</scope>
</reference>
<feature type="region of interest" description="Disordered" evidence="1">
    <location>
        <begin position="53"/>
        <end position="93"/>
    </location>
</feature>
<organism evidence="2">
    <name type="scientific">Fagus sylvatica</name>
    <name type="common">Beechnut</name>
    <dbReference type="NCBI Taxonomy" id="28930"/>
    <lineage>
        <taxon>Eukaryota</taxon>
        <taxon>Viridiplantae</taxon>
        <taxon>Streptophyta</taxon>
        <taxon>Embryophyta</taxon>
        <taxon>Tracheophyta</taxon>
        <taxon>Spermatophyta</taxon>
        <taxon>Magnoliopsida</taxon>
        <taxon>eudicotyledons</taxon>
        <taxon>Gunneridae</taxon>
        <taxon>Pentapetalae</taxon>
        <taxon>rosids</taxon>
        <taxon>fabids</taxon>
        <taxon>Fagales</taxon>
        <taxon>Fagaceae</taxon>
        <taxon>Fagus</taxon>
    </lineage>
</organism>
<dbReference type="AlphaFoldDB" id="A0A2N9F7H6"/>
<evidence type="ECO:0000313" key="2">
    <source>
        <dbReference type="EMBL" id="SPC82831.1"/>
    </source>
</evidence>
<gene>
    <name evidence="2" type="ORF">FSB_LOCUS10713</name>
</gene>
<proteinExistence type="predicted"/>
<evidence type="ECO:0000256" key="1">
    <source>
        <dbReference type="SAM" id="MobiDB-lite"/>
    </source>
</evidence>
<feature type="compositionally biased region" description="Basic residues" evidence="1">
    <location>
        <begin position="80"/>
        <end position="93"/>
    </location>
</feature>
<protein>
    <submittedName>
        <fullName evidence="2">Uncharacterized protein</fullName>
    </submittedName>
</protein>
<dbReference type="EMBL" id="OIVN01000602">
    <property type="protein sequence ID" value="SPC82831.1"/>
    <property type="molecule type" value="Genomic_DNA"/>
</dbReference>
<name>A0A2N9F7H6_FAGSY</name>
<accession>A0A2N9F7H6</accession>